<dbReference type="GO" id="GO:0005524">
    <property type="term" value="F:ATP binding"/>
    <property type="evidence" value="ECO:0007669"/>
    <property type="project" value="UniProtKB-KW"/>
</dbReference>
<evidence type="ECO:0000256" key="1">
    <source>
        <dbReference type="ARBA" id="ARBA00001946"/>
    </source>
</evidence>
<keyword evidence="7" id="KW-0694">RNA-binding</keyword>
<accession>A0A2P5E6Y9</accession>
<comment type="caution">
    <text evidence="11">The sequence shown here is derived from an EMBL/GenBank/DDBJ whole genome shotgun (WGS) entry which is preliminary data.</text>
</comment>
<dbReference type="Pfam" id="PF00270">
    <property type="entry name" value="DEAD"/>
    <property type="match status" value="1"/>
</dbReference>
<evidence type="ECO:0000256" key="6">
    <source>
        <dbReference type="ARBA" id="ARBA00035116"/>
    </source>
</evidence>
<evidence type="ECO:0000256" key="8">
    <source>
        <dbReference type="SAM" id="MobiDB-lite"/>
    </source>
</evidence>
<keyword evidence="5" id="KW-0067">ATP-binding</keyword>
<dbReference type="Proteomes" id="UP000237000">
    <property type="component" value="Unassembled WGS sequence"/>
</dbReference>
<evidence type="ECO:0000256" key="2">
    <source>
        <dbReference type="ARBA" id="ARBA00022741"/>
    </source>
</evidence>
<dbReference type="PROSITE" id="PS51192">
    <property type="entry name" value="HELICASE_ATP_BIND_1"/>
    <property type="match status" value="1"/>
</dbReference>
<comment type="similarity">
    <text evidence="6">Belongs to the helicase family. Dicer subfamily.</text>
</comment>
<sequence>MPDGGEEPDPLAVGTMEECLARARKMEKDPRKIARKYQLELCKKAIEENVIVYLGTGCGKTHIAVLLMYEFGNEIRNPQKSICVFLAPTVALVQQQARVIEESVDFKVGICCGNSKRLKSHEYWEKEMKQYEVLVMTPDILLYCLFHCFVKMDSIALLIFDECHHAQVQSNHPYAEIMRGFYKKGAGKFPRIFGMTASPVIGKGASSEGNLAKSINSLEELLDAKDKGIIAKSRSLEKVLESSCKKEAKLIGYDEIPIDIAPPPDSTGFDNLTIEEPVISKFIPKVCSTNELTNGSLCKTSTKRQPPSNGQTSKTDGSDSDSQTTGGLQRETSTARSRLYEVCTANCWKPPSFECCKEEGPGHLKLFTYRVLVEIEEAPDMVLECFSGEHPKKKAAAEHAAEAALWFLEKQGYL</sequence>
<dbReference type="AlphaFoldDB" id="A0A2P5E6Y9"/>
<dbReference type="STRING" id="63057.A0A2P5E6Y9"/>
<dbReference type="InterPro" id="IPR011545">
    <property type="entry name" value="DEAD/DEAH_box_helicase_dom"/>
</dbReference>
<feature type="region of interest" description="Disordered" evidence="8">
    <location>
        <begin position="297"/>
        <end position="333"/>
    </location>
</feature>
<dbReference type="InParanoid" id="A0A2P5E6Y9"/>
<proteinExistence type="inferred from homology"/>
<dbReference type="GO" id="GO:0004386">
    <property type="term" value="F:helicase activity"/>
    <property type="evidence" value="ECO:0007669"/>
    <property type="project" value="UniProtKB-KW"/>
</dbReference>
<dbReference type="InterPro" id="IPR014720">
    <property type="entry name" value="dsRBD_dom"/>
</dbReference>
<keyword evidence="3" id="KW-0378">Hydrolase</keyword>
<evidence type="ECO:0000259" key="9">
    <source>
        <dbReference type="PROSITE" id="PS50137"/>
    </source>
</evidence>
<dbReference type="InterPro" id="IPR014001">
    <property type="entry name" value="Helicase_ATP-bd"/>
</dbReference>
<dbReference type="Gene3D" id="3.40.50.300">
    <property type="entry name" value="P-loop containing nucleotide triphosphate hydrolases"/>
    <property type="match status" value="1"/>
</dbReference>
<dbReference type="GO" id="GO:0010467">
    <property type="term" value="P:gene expression"/>
    <property type="evidence" value="ECO:0007669"/>
    <property type="project" value="UniProtKB-ARBA"/>
</dbReference>
<feature type="domain" description="DRBM" evidence="9">
    <location>
        <begin position="334"/>
        <end position="410"/>
    </location>
</feature>
<protein>
    <submittedName>
        <fullName evidence="11">DNA helicase, ATP-dependent</fullName>
    </submittedName>
</protein>
<organism evidence="11 12">
    <name type="scientific">Trema orientale</name>
    <name type="common">Charcoal tree</name>
    <name type="synonym">Celtis orientalis</name>
    <dbReference type="NCBI Taxonomy" id="63057"/>
    <lineage>
        <taxon>Eukaryota</taxon>
        <taxon>Viridiplantae</taxon>
        <taxon>Streptophyta</taxon>
        <taxon>Embryophyta</taxon>
        <taxon>Tracheophyta</taxon>
        <taxon>Spermatophyta</taxon>
        <taxon>Magnoliopsida</taxon>
        <taxon>eudicotyledons</taxon>
        <taxon>Gunneridae</taxon>
        <taxon>Pentapetalae</taxon>
        <taxon>rosids</taxon>
        <taxon>fabids</taxon>
        <taxon>Rosales</taxon>
        <taxon>Cannabaceae</taxon>
        <taxon>Trema</taxon>
    </lineage>
</organism>
<feature type="domain" description="Helicase ATP-binding" evidence="10">
    <location>
        <begin position="41"/>
        <end position="217"/>
    </location>
</feature>
<dbReference type="Pfam" id="PF14709">
    <property type="entry name" value="DND1_DSRM"/>
    <property type="match status" value="1"/>
</dbReference>
<keyword evidence="4 11" id="KW-0347">Helicase</keyword>
<dbReference type="GO" id="GO:0003723">
    <property type="term" value="F:RNA binding"/>
    <property type="evidence" value="ECO:0007669"/>
    <property type="project" value="UniProtKB-UniRule"/>
</dbReference>
<dbReference type="SMART" id="SM00358">
    <property type="entry name" value="DSRM"/>
    <property type="match status" value="1"/>
</dbReference>
<dbReference type="CDD" id="cd18034">
    <property type="entry name" value="DEXHc_dicer"/>
    <property type="match status" value="1"/>
</dbReference>
<dbReference type="FunFam" id="3.40.50.300:FF:000628">
    <property type="entry name" value="Endoribonuclease Dicer"/>
    <property type="match status" value="1"/>
</dbReference>
<dbReference type="EMBL" id="JXTC01000220">
    <property type="protein sequence ID" value="PON81284.1"/>
    <property type="molecule type" value="Genomic_DNA"/>
</dbReference>
<dbReference type="PANTHER" id="PTHR14074">
    <property type="entry name" value="HELICASE WITH DEATH DOMAIN-RELATED"/>
    <property type="match status" value="1"/>
</dbReference>
<dbReference type="OrthoDB" id="6513042at2759"/>
<dbReference type="SUPFAM" id="SSF52540">
    <property type="entry name" value="P-loop containing nucleoside triphosphate hydrolases"/>
    <property type="match status" value="1"/>
</dbReference>
<comment type="cofactor">
    <cofactor evidence="1">
        <name>Mg(2+)</name>
        <dbReference type="ChEBI" id="CHEBI:18420"/>
    </cofactor>
</comment>
<reference evidence="12" key="1">
    <citation type="submission" date="2016-06" db="EMBL/GenBank/DDBJ databases">
        <title>Parallel loss of symbiosis genes in relatives of nitrogen-fixing non-legume Parasponia.</title>
        <authorList>
            <person name="Van Velzen R."/>
            <person name="Holmer R."/>
            <person name="Bu F."/>
            <person name="Rutten L."/>
            <person name="Van Zeijl A."/>
            <person name="Liu W."/>
            <person name="Santuari L."/>
            <person name="Cao Q."/>
            <person name="Sharma T."/>
            <person name="Shen D."/>
            <person name="Roswanjaya Y."/>
            <person name="Wardhani T."/>
            <person name="Kalhor M.S."/>
            <person name="Jansen J."/>
            <person name="Van den Hoogen J."/>
            <person name="Gungor B."/>
            <person name="Hartog M."/>
            <person name="Hontelez J."/>
            <person name="Verver J."/>
            <person name="Yang W.-C."/>
            <person name="Schijlen E."/>
            <person name="Repin R."/>
            <person name="Schilthuizen M."/>
            <person name="Schranz E."/>
            <person name="Heidstra R."/>
            <person name="Miyata K."/>
            <person name="Fedorova E."/>
            <person name="Kohlen W."/>
            <person name="Bisseling T."/>
            <person name="Smit S."/>
            <person name="Geurts R."/>
        </authorList>
    </citation>
    <scope>NUCLEOTIDE SEQUENCE [LARGE SCALE GENOMIC DNA]</scope>
    <source>
        <strain evidence="12">cv. RG33-2</strain>
    </source>
</reference>
<dbReference type="SMART" id="SM00487">
    <property type="entry name" value="DEXDc"/>
    <property type="match status" value="1"/>
</dbReference>
<dbReference type="InterPro" id="IPR051363">
    <property type="entry name" value="RLR_Helicase"/>
</dbReference>
<dbReference type="InterPro" id="IPR027417">
    <property type="entry name" value="P-loop_NTPase"/>
</dbReference>
<dbReference type="GO" id="GO:0005737">
    <property type="term" value="C:cytoplasm"/>
    <property type="evidence" value="ECO:0007669"/>
    <property type="project" value="TreeGrafter"/>
</dbReference>
<evidence type="ECO:0000256" key="7">
    <source>
        <dbReference type="PROSITE-ProRule" id="PRU00266"/>
    </source>
</evidence>
<gene>
    <name evidence="11" type="ORF">TorRG33x02_229160</name>
</gene>
<evidence type="ECO:0000259" key="10">
    <source>
        <dbReference type="PROSITE" id="PS51192"/>
    </source>
</evidence>
<name>A0A2P5E6Y9_TREOI</name>
<dbReference type="SUPFAM" id="SSF54768">
    <property type="entry name" value="dsRNA-binding domain-like"/>
    <property type="match status" value="1"/>
</dbReference>
<keyword evidence="12" id="KW-1185">Reference proteome</keyword>
<evidence type="ECO:0000313" key="12">
    <source>
        <dbReference type="Proteomes" id="UP000237000"/>
    </source>
</evidence>
<evidence type="ECO:0000256" key="5">
    <source>
        <dbReference type="ARBA" id="ARBA00022840"/>
    </source>
</evidence>
<dbReference type="GO" id="GO:0031047">
    <property type="term" value="P:regulatory ncRNA-mediated gene silencing"/>
    <property type="evidence" value="ECO:0007669"/>
    <property type="project" value="UniProtKB-ARBA"/>
</dbReference>
<dbReference type="Gene3D" id="3.30.160.20">
    <property type="match status" value="1"/>
</dbReference>
<dbReference type="PANTHER" id="PTHR14074:SF16">
    <property type="entry name" value="ANTIVIRAL INNATE IMMUNE RESPONSE RECEPTOR RIG-I"/>
    <property type="match status" value="1"/>
</dbReference>
<dbReference type="PROSITE" id="PS50137">
    <property type="entry name" value="DS_RBD"/>
    <property type="match status" value="1"/>
</dbReference>
<evidence type="ECO:0000256" key="4">
    <source>
        <dbReference type="ARBA" id="ARBA00022806"/>
    </source>
</evidence>
<evidence type="ECO:0000256" key="3">
    <source>
        <dbReference type="ARBA" id="ARBA00022801"/>
    </source>
</evidence>
<keyword evidence="2" id="KW-0547">Nucleotide-binding</keyword>
<evidence type="ECO:0000313" key="11">
    <source>
        <dbReference type="EMBL" id="PON81284.1"/>
    </source>
</evidence>
<dbReference type="GO" id="GO:0016787">
    <property type="term" value="F:hydrolase activity"/>
    <property type="evidence" value="ECO:0007669"/>
    <property type="project" value="UniProtKB-KW"/>
</dbReference>